<comment type="similarity">
    <text evidence="3">Belongs to the FliH family.</text>
</comment>
<dbReference type="PRINTS" id="PR01003">
    <property type="entry name" value="FLGFLIH"/>
</dbReference>
<evidence type="ECO:0000256" key="3">
    <source>
        <dbReference type="ARBA" id="ARBA00006602"/>
    </source>
</evidence>
<comment type="function">
    <text evidence="1">Needed for flagellar regrowth and assembly.</text>
</comment>
<proteinExistence type="inferred from homology"/>
<keyword evidence="7" id="KW-1005">Bacterial flagellum biogenesis</keyword>
<keyword evidence="12" id="KW-0282">Flagellum</keyword>
<accession>A0ABS7E656</accession>
<dbReference type="Pfam" id="PF02108">
    <property type="entry name" value="FliH"/>
    <property type="match status" value="1"/>
</dbReference>
<feature type="domain" description="Flagellar assembly protein FliH/Type III secretion system HrpE" evidence="11">
    <location>
        <begin position="123"/>
        <end position="248"/>
    </location>
</feature>
<keyword evidence="6" id="KW-0963">Cytoplasm</keyword>
<dbReference type="NCBIfam" id="NF004270">
    <property type="entry name" value="PRK05687.2-1"/>
    <property type="match status" value="1"/>
</dbReference>
<evidence type="ECO:0000256" key="6">
    <source>
        <dbReference type="ARBA" id="ARBA00022490"/>
    </source>
</evidence>
<keyword evidence="5" id="KW-0813">Transport</keyword>
<evidence type="ECO:0000256" key="2">
    <source>
        <dbReference type="ARBA" id="ARBA00004496"/>
    </source>
</evidence>
<keyword evidence="8" id="KW-0653">Protein transport</keyword>
<name>A0ABS7E656_9GAMM</name>
<evidence type="ECO:0000256" key="4">
    <source>
        <dbReference type="ARBA" id="ARBA00016507"/>
    </source>
</evidence>
<dbReference type="RefSeq" id="WP_220110611.1">
    <property type="nucleotide sequence ID" value="NZ_JAHZST010000012.1"/>
</dbReference>
<comment type="caution">
    <text evidence="12">The sequence shown here is derived from an EMBL/GenBank/DDBJ whole genome shotgun (WGS) entry which is preliminary data.</text>
</comment>
<evidence type="ECO:0000256" key="5">
    <source>
        <dbReference type="ARBA" id="ARBA00022448"/>
    </source>
</evidence>
<evidence type="ECO:0000256" key="7">
    <source>
        <dbReference type="ARBA" id="ARBA00022795"/>
    </source>
</evidence>
<dbReference type="InterPro" id="IPR018035">
    <property type="entry name" value="Flagellar_FliH/T3SS_HrpE"/>
</dbReference>
<dbReference type="PANTHER" id="PTHR34982:SF1">
    <property type="entry name" value="FLAGELLAR ASSEMBLY PROTEIN FLIH"/>
    <property type="match status" value="1"/>
</dbReference>
<dbReference type="InterPro" id="IPR000563">
    <property type="entry name" value="Flag_FliH"/>
</dbReference>
<feature type="region of interest" description="Disordered" evidence="10">
    <location>
        <begin position="277"/>
        <end position="326"/>
    </location>
</feature>
<dbReference type="InterPro" id="IPR051472">
    <property type="entry name" value="T3SS_Stator/FliH"/>
</dbReference>
<evidence type="ECO:0000259" key="11">
    <source>
        <dbReference type="Pfam" id="PF02108"/>
    </source>
</evidence>
<reference evidence="12 13" key="1">
    <citation type="submission" date="2021-07" db="EMBL/GenBank/DDBJ databases">
        <title>Shewanella sp. nov, isolated from SCS.</title>
        <authorList>
            <person name="Cao W.R."/>
        </authorList>
    </citation>
    <scope>NUCLEOTIDE SEQUENCE [LARGE SCALE GENOMIC DNA]</scope>
    <source>
        <strain evidence="12 13">NR704-98</strain>
    </source>
</reference>
<sequence length="326" mass="36309">MKSNKPEGPGEVHPPETDIEFSHWHIPDVTTAVPEDVSNLFGRKSAQKPVTEEPDSILPPTLGQIEEIRQEAENEGFAQGKEEGYQAGLETGRLEGLKQGHDEGFEQGKEQGYQEGAEKALELIKRFEGLLEQFEKPLELLDNEIEQELVSLTLKLSRAVIGHEIKTHPEHILSALRQGVDSLPLKEQGVVIRLHPEDHELVDSLYSANQLEKNRWDLESDPSLTPGDCIILSQRSSVDMRLESRMSTVLQELESHEQNLSQTVEHQKQALDIASEPSKAVEAVPEEELNVEAQQESAGEVTDEPNHHVENGKAQNTDDASPDKAD</sequence>
<dbReference type="PANTHER" id="PTHR34982">
    <property type="entry name" value="YOP PROTEINS TRANSLOCATION PROTEIN L"/>
    <property type="match status" value="1"/>
</dbReference>
<keyword evidence="12" id="KW-0966">Cell projection</keyword>
<keyword evidence="13" id="KW-1185">Reference proteome</keyword>
<organism evidence="12 13">
    <name type="scientific">Shewanella nanhaiensis</name>
    <dbReference type="NCBI Taxonomy" id="2864872"/>
    <lineage>
        <taxon>Bacteria</taxon>
        <taxon>Pseudomonadati</taxon>
        <taxon>Pseudomonadota</taxon>
        <taxon>Gammaproteobacteria</taxon>
        <taxon>Alteromonadales</taxon>
        <taxon>Shewanellaceae</taxon>
        <taxon>Shewanella</taxon>
    </lineage>
</organism>
<comment type="subcellular location">
    <subcellularLocation>
        <location evidence="2">Cytoplasm</location>
    </subcellularLocation>
</comment>
<evidence type="ECO:0000313" key="12">
    <source>
        <dbReference type="EMBL" id="MBW8185163.1"/>
    </source>
</evidence>
<keyword evidence="9" id="KW-1006">Bacterial flagellum protein export</keyword>
<dbReference type="Proteomes" id="UP001195963">
    <property type="component" value="Unassembled WGS sequence"/>
</dbReference>
<dbReference type="NCBIfam" id="NF004267">
    <property type="entry name" value="PRK05687.1-3"/>
    <property type="match status" value="1"/>
</dbReference>
<dbReference type="SUPFAM" id="SSF160527">
    <property type="entry name" value="V-type ATPase subunit E-like"/>
    <property type="match status" value="1"/>
</dbReference>
<dbReference type="EMBL" id="JAHZST010000012">
    <property type="protein sequence ID" value="MBW8185163.1"/>
    <property type="molecule type" value="Genomic_DNA"/>
</dbReference>
<protein>
    <recommendedName>
        <fullName evidence="4">Flagellar assembly protein FliH</fullName>
    </recommendedName>
</protein>
<evidence type="ECO:0000313" key="13">
    <source>
        <dbReference type="Proteomes" id="UP001195963"/>
    </source>
</evidence>
<keyword evidence="12" id="KW-0969">Cilium</keyword>
<evidence type="ECO:0000256" key="10">
    <source>
        <dbReference type="SAM" id="MobiDB-lite"/>
    </source>
</evidence>
<evidence type="ECO:0000256" key="9">
    <source>
        <dbReference type="ARBA" id="ARBA00023225"/>
    </source>
</evidence>
<gene>
    <name evidence="12" type="primary">fliH</name>
    <name evidence="12" type="ORF">K0625_16000</name>
</gene>
<evidence type="ECO:0000256" key="8">
    <source>
        <dbReference type="ARBA" id="ARBA00022927"/>
    </source>
</evidence>
<evidence type="ECO:0000256" key="1">
    <source>
        <dbReference type="ARBA" id="ARBA00003041"/>
    </source>
</evidence>